<evidence type="ECO:0000256" key="8">
    <source>
        <dbReference type="SAM" id="SignalP"/>
    </source>
</evidence>
<gene>
    <name evidence="12" type="primary">LOC108677580</name>
</gene>
<evidence type="ECO:0000256" key="2">
    <source>
        <dbReference type="ARBA" id="ARBA00022729"/>
    </source>
</evidence>
<feature type="coiled-coil region" evidence="6">
    <location>
        <begin position="325"/>
        <end position="352"/>
    </location>
</feature>
<dbReference type="PROSITE" id="PS50222">
    <property type="entry name" value="EF_HAND_2"/>
    <property type="match status" value="1"/>
</dbReference>
<evidence type="ECO:0000313" key="11">
    <source>
        <dbReference type="Proteomes" id="UP000694843"/>
    </source>
</evidence>
<feature type="compositionally biased region" description="Acidic residues" evidence="7">
    <location>
        <begin position="260"/>
        <end position="304"/>
    </location>
</feature>
<dbReference type="InterPro" id="IPR018247">
    <property type="entry name" value="EF_Hand_1_Ca_BS"/>
</dbReference>
<protein>
    <recommendedName>
        <fullName evidence="1">Glucosidase 2 subunit beta</fullName>
    </recommendedName>
</protein>
<organism evidence="11 12">
    <name type="scientific">Hyalella azteca</name>
    <name type="common">Amphipod</name>
    <dbReference type="NCBI Taxonomy" id="294128"/>
    <lineage>
        <taxon>Eukaryota</taxon>
        <taxon>Metazoa</taxon>
        <taxon>Ecdysozoa</taxon>
        <taxon>Arthropoda</taxon>
        <taxon>Crustacea</taxon>
        <taxon>Multicrustacea</taxon>
        <taxon>Malacostraca</taxon>
        <taxon>Eumalacostraca</taxon>
        <taxon>Peracarida</taxon>
        <taxon>Amphipoda</taxon>
        <taxon>Senticaudata</taxon>
        <taxon>Talitrida</taxon>
        <taxon>Talitroidea</taxon>
        <taxon>Hyalellidae</taxon>
        <taxon>Hyalella</taxon>
    </lineage>
</organism>
<dbReference type="PROSITE" id="PS51914">
    <property type="entry name" value="MRH"/>
    <property type="match status" value="1"/>
</dbReference>
<dbReference type="GO" id="GO:0005509">
    <property type="term" value="F:calcium ion binding"/>
    <property type="evidence" value="ECO:0007669"/>
    <property type="project" value="InterPro"/>
</dbReference>
<dbReference type="InterPro" id="IPR028146">
    <property type="entry name" value="PRKCSH_N"/>
</dbReference>
<dbReference type="Pfam" id="PF12999">
    <property type="entry name" value="PRKCSH-like"/>
    <property type="match status" value="1"/>
</dbReference>
<dbReference type="GO" id="GO:0006491">
    <property type="term" value="P:N-glycan processing"/>
    <property type="evidence" value="ECO:0007669"/>
    <property type="project" value="TreeGrafter"/>
</dbReference>
<keyword evidence="3" id="KW-0256">Endoplasmic reticulum</keyword>
<dbReference type="InterPro" id="IPR044865">
    <property type="entry name" value="MRH_dom"/>
</dbReference>
<evidence type="ECO:0000256" key="5">
    <source>
        <dbReference type="ARBA" id="ARBA00023157"/>
    </source>
</evidence>
<dbReference type="RefSeq" id="XP_018021311.1">
    <property type="nucleotide sequence ID" value="XM_018165822.2"/>
</dbReference>
<feature type="signal peptide" evidence="8">
    <location>
        <begin position="1"/>
        <end position="23"/>
    </location>
</feature>
<dbReference type="SUPFAM" id="SSF50911">
    <property type="entry name" value="Mannose 6-phosphate receptor domain"/>
    <property type="match status" value="1"/>
</dbReference>
<name>A0A8B7P829_HYAAZ</name>
<keyword evidence="2 8" id="KW-0732">Signal</keyword>
<dbReference type="InterPro" id="IPR002048">
    <property type="entry name" value="EF_hand_dom"/>
</dbReference>
<dbReference type="SUPFAM" id="SSF47473">
    <property type="entry name" value="EF-hand"/>
    <property type="match status" value="1"/>
</dbReference>
<evidence type="ECO:0000256" key="3">
    <source>
        <dbReference type="ARBA" id="ARBA00022824"/>
    </source>
</evidence>
<dbReference type="InterPro" id="IPR036607">
    <property type="entry name" value="PRKCSH"/>
</dbReference>
<dbReference type="GO" id="GO:0017177">
    <property type="term" value="C:glucosidase II complex"/>
    <property type="evidence" value="ECO:0007669"/>
    <property type="project" value="TreeGrafter"/>
</dbReference>
<dbReference type="AlphaFoldDB" id="A0A8B7P829"/>
<keyword evidence="5" id="KW-1015">Disulfide bond</keyword>
<evidence type="ECO:0000259" key="10">
    <source>
        <dbReference type="PROSITE" id="PS51914"/>
    </source>
</evidence>
<reference evidence="12" key="1">
    <citation type="submission" date="2025-08" db="UniProtKB">
        <authorList>
            <consortium name="RefSeq"/>
        </authorList>
    </citation>
    <scope>IDENTIFICATION</scope>
    <source>
        <tissue evidence="12">Whole organism</tissue>
    </source>
</reference>
<feature type="compositionally biased region" description="Polar residues" evidence="7">
    <location>
        <begin position="244"/>
        <end position="253"/>
    </location>
</feature>
<dbReference type="InterPro" id="IPR009011">
    <property type="entry name" value="Man6P_isomerase_rcpt-bd_dom_sf"/>
</dbReference>
<dbReference type="Pfam" id="PF13202">
    <property type="entry name" value="EF-hand_5"/>
    <property type="match status" value="1"/>
</dbReference>
<dbReference type="Pfam" id="PF13015">
    <property type="entry name" value="PRKCSH_1"/>
    <property type="match status" value="1"/>
</dbReference>
<feature type="domain" description="EF-hand" evidence="9">
    <location>
        <begin position="221"/>
        <end position="256"/>
    </location>
</feature>
<evidence type="ECO:0000256" key="6">
    <source>
        <dbReference type="SAM" id="Coils"/>
    </source>
</evidence>
<dbReference type="GeneID" id="108677580"/>
<keyword evidence="6" id="KW-0175">Coiled coil</keyword>
<feature type="coiled-coil region" evidence="6">
    <location>
        <begin position="161"/>
        <end position="223"/>
    </location>
</feature>
<dbReference type="PANTHER" id="PTHR12630:SF1">
    <property type="entry name" value="GLUCOSIDASE 2 SUBUNIT BETA"/>
    <property type="match status" value="1"/>
</dbReference>
<dbReference type="PANTHER" id="PTHR12630">
    <property type="entry name" value="N-LINKED OLIGOSACCHARIDE PROCESSING"/>
    <property type="match status" value="1"/>
</dbReference>
<sequence>MVQLIQDCLRLLLVSFLLSCSLGSEVLRPRGVSLIKASLYDPARDFSCLDGSGTIPFRNVNDDYCDCRDGSDEPGTSACPNGFFHCSNKGHIPLDVRSSRVNDGICDCCDASDEWASGADCTDQCQEFGRAAREEALRKEEESKKGYSLKLGMIEQGKNMKQERKEKIALIELELQQAESVRAEQETLKLAAEELESAALEQYKEANEAKKAAEDAIKLAASEAEAKEAFGELDTDGDGAVTKQEVQADTTYDTNRDGSVSDDEATSVDDEGEDESLLDDDEENPEDEDDYDPELDNVDEGLLDEPTEVPDVVYDDETQGLVDAANAARSSYQDAQRSVDALKKQLSEEQASLDKDFGPEDEFRVFEGRCFEYTDREYTYKLCPFDTASQIPKNGGGETRLGTWHDWEGEDTGPRGKYSAMKYTNGQGCWNGPNRSTLVHLRCGVENELISAAEPSKCEYVFIFTTPAACDAVEDGSDEHAQHTEL</sequence>
<dbReference type="InterPro" id="IPR039794">
    <property type="entry name" value="Gtb1-like"/>
</dbReference>
<feature type="region of interest" description="Disordered" evidence="7">
    <location>
        <begin position="230"/>
        <end position="304"/>
    </location>
</feature>
<keyword evidence="4" id="KW-0106">Calcium</keyword>
<dbReference type="Gene3D" id="2.70.130.10">
    <property type="entry name" value="Mannose-6-phosphate receptor binding domain"/>
    <property type="match status" value="1"/>
</dbReference>
<evidence type="ECO:0000313" key="12">
    <source>
        <dbReference type="RefSeq" id="XP_018021311.1"/>
    </source>
</evidence>
<evidence type="ECO:0000256" key="4">
    <source>
        <dbReference type="ARBA" id="ARBA00022837"/>
    </source>
</evidence>
<dbReference type="Proteomes" id="UP000694843">
    <property type="component" value="Unplaced"/>
</dbReference>
<dbReference type="CTD" id="35056"/>
<feature type="chain" id="PRO_5034511229" description="Glucosidase 2 subunit beta" evidence="8">
    <location>
        <begin position="24"/>
        <end position="486"/>
    </location>
</feature>
<proteinExistence type="predicted"/>
<dbReference type="Gene3D" id="1.10.238.10">
    <property type="entry name" value="EF-hand"/>
    <property type="match status" value="1"/>
</dbReference>
<dbReference type="PROSITE" id="PS00018">
    <property type="entry name" value="EF_HAND_1"/>
    <property type="match status" value="1"/>
</dbReference>
<accession>A0A8B7P829</accession>
<evidence type="ECO:0000256" key="1">
    <source>
        <dbReference type="ARBA" id="ARBA00022387"/>
    </source>
</evidence>
<evidence type="ECO:0000256" key="7">
    <source>
        <dbReference type="SAM" id="MobiDB-lite"/>
    </source>
</evidence>
<dbReference type="OrthoDB" id="28322at2759"/>
<feature type="domain" description="MRH" evidence="10">
    <location>
        <begin position="368"/>
        <end position="472"/>
    </location>
</feature>
<dbReference type="InterPro" id="IPR011992">
    <property type="entry name" value="EF-hand-dom_pair"/>
</dbReference>
<evidence type="ECO:0000259" key="9">
    <source>
        <dbReference type="PROSITE" id="PS50222"/>
    </source>
</evidence>
<keyword evidence="11" id="KW-1185">Reference proteome</keyword>